<sequence length="240" mass="28055">VKITEIEYDAIVIKFVDKEGLTVNIEESEFHEIIDGNLKSKDRDYYFGIISVIFKVTAFIEEKCFHTILWYDYSIDPIKISTSLPDQHLELFNQLEAKIFYNCILLMLPQNCFDNTTYSNSKCSENQNIYNVDNSSSEQIECLLFDLTINKDSKIYNINHFIFAHVDLEIYTKIYYETINHKLVERYIGKNTNQCNMHENILVSCTKINNSYDENNNTIQNKNSFKTQSVPENTLGIAKI</sequence>
<comment type="caution">
    <text evidence="1">The sequence shown here is derived from an EMBL/GenBank/DDBJ whole genome shotgun (WGS) entry which is preliminary data.</text>
</comment>
<feature type="non-terminal residue" evidence="1">
    <location>
        <position position="1"/>
    </location>
</feature>
<accession>S7W6R6</accession>
<evidence type="ECO:0000313" key="1">
    <source>
        <dbReference type="EMBL" id="EPR78491.1"/>
    </source>
</evidence>
<evidence type="ECO:0000313" key="2">
    <source>
        <dbReference type="Proteomes" id="UP000014978"/>
    </source>
</evidence>
<dbReference type="InParanoid" id="S7W6R6"/>
<dbReference type="HOGENOM" id="CLU_078691_0_0_1"/>
<dbReference type="EMBL" id="ATCN01000749">
    <property type="protein sequence ID" value="EPR78491.1"/>
    <property type="molecule type" value="Genomic_DNA"/>
</dbReference>
<keyword evidence="2" id="KW-1185">Reference proteome</keyword>
<name>S7W6R6_SPRLO</name>
<organism evidence="1 2">
    <name type="scientific">Spraguea lophii (strain 42_110)</name>
    <name type="common">Microsporidian parasite</name>
    <dbReference type="NCBI Taxonomy" id="1358809"/>
    <lineage>
        <taxon>Eukaryota</taxon>
        <taxon>Fungi</taxon>
        <taxon>Fungi incertae sedis</taxon>
        <taxon>Microsporidia</taxon>
        <taxon>Spragueidae</taxon>
        <taxon>Spraguea</taxon>
    </lineage>
</organism>
<dbReference type="Proteomes" id="UP000014978">
    <property type="component" value="Unassembled WGS sequence"/>
</dbReference>
<dbReference type="OrthoDB" id="408631at2759"/>
<gene>
    <name evidence="1" type="ORF">SLOPH_2577</name>
</gene>
<dbReference type="AlphaFoldDB" id="S7W6R6"/>
<dbReference type="VEuPathDB" id="MicrosporidiaDB:SLOPH_2577"/>
<reference evidence="2" key="1">
    <citation type="journal article" date="2013" name="PLoS Genet.">
        <title>The genome of Spraguea lophii and the basis of host-microsporidian interactions.</title>
        <authorList>
            <person name="Campbell S.E."/>
            <person name="Williams T.A."/>
            <person name="Yousuf A."/>
            <person name="Soanes D.M."/>
            <person name="Paszkiewicz K.H."/>
            <person name="Williams B.A.P."/>
        </authorList>
    </citation>
    <scope>NUCLEOTIDE SEQUENCE [LARGE SCALE GENOMIC DNA]</scope>
    <source>
        <strain evidence="2">42_110</strain>
    </source>
</reference>
<protein>
    <submittedName>
        <fullName evidence="1">Uncharacterized protein</fullName>
    </submittedName>
</protein>
<proteinExistence type="predicted"/>